<evidence type="ECO:0000313" key="3">
    <source>
        <dbReference type="Proteomes" id="UP000015453"/>
    </source>
</evidence>
<reference evidence="2 3" key="1">
    <citation type="journal article" date="2013" name="BMC Genomics">
        <title>The miniature genome of a carnivorous plant Genlisea aurea contains a low number of genes and short non-coding sequences.</title>
        <authorList>
            <person name="Leushkin E.V."/>
            <person name="Sutormin R.A."/>
            <person name="Nabieva E.R."/>
            <person name="Penin A.A."/>
            <person name="Kondrashov A.S."/>
            <person name="Logacheva M.D."/>
        </authorList>
    </citation>
    <scope>NUCLEOTIDE SEQUENCE [LARGE SCALE GENOMIC DNA]</scope>
</reference>
<dbReference type="AlphaFoldDB" id="S8DCL8"/>
<protein>
    <submittedName>
        <fullName evidence="2">Uncharacterized protein</fullName>
    </submittedName>
</protein>
<evidence type="ECO:0000256" key="1">
    <source>
        <dbReference type="SAM" id="MobiDB-lite"/>
    </source>
</evidence>
<keyword evidence="3" id="KW-1185">Reference proteome</keyword>
<dbReference type="EMBL" id="AUSU01010666">
    <property type="protein sequence ID" value="EPS57107.1"/>
    <property type="molecule type" value="Genomic_DNA"/>
</dbReference>
<feature type="region of interest" description="Disordered" evidence="1">
    <location>
        <begin position="52"/>
        <end position="77"/>
    </location>
</feature>
<sequence>MGSIDKYFILITKLSNAPHPHNRRIAKKVYDYSNLWLHNALLNEQALESVGSKNFLDPGPTQTWNRTDFHGANGQEI</sequence>
<gene>
    <name evidence="2" type="ORF">M569_17717</name>
</gene>
<accession>S8DCL8</accession>
<comment type="caution">
    <text evidence="2">The sequence shown here is derived from an EMBL/GenBank/DDBJ whole genome shotgun (WGS) entry which is preliminary data.</text>
</comment>
<proteinExistence type="predicted"/>
<evidence type="ECO:0000313" key="2">
    <source>
        <dbReference type="EMBL" id="EPS57107.1"/>
    </source>
</evidence>
<organism evidence="2 3">
    <name type="scientific">Genlisea aurea</name>
    <dbReference type="NCBI Taxonomy" id="192259"/>
    <lineage>
        <taxon>Eukaryota</taxon>
        <taxon>Viridiplantae</taxon>
        <taxon>Streptophyta</taxon>
        <taxon>Embryophyta</taxon>
        <taxon>Tracheophyta</taxon>
        <taxon>Spermatophyta</taxon>
        <taxon>Magnoliopsida</taxon>
        <taxon>eudicotyledons</taxon>
        <taxon>Gunneridae</taxon>
        <taxon>Pentapetalae</taxon>
        <taxon>asterids</taxon>
        <taxon>lamiids</taxon>
        <taxon>Lamiales</taxon>
        <taxon>Lentibulariaceae</taxon>
        <taxon>Genlisea</taxon>
    </lineage>
</organism>
<dbReference type="Proteomes" id="UP000015453">
    <property type="component" value="Unassembled WGS sequence"/>
</dbReference>
<name>S8DCL8_9LAMI</name>